<reference evidence="2 3" key="1">
    <citation type="submission" date="2018-08" db="EMBL/GenBank/DDBJ databases">
        <title>Aphanomyces genome sequencing and annotation.</title>
        <authorList>
            <person name="Minardi D."/>
            <person name="Oidtmann B."/>
            <person name="Van Der Giezen M."/>
            <person name="Studholme D.J."/>
        </authorList>
    </citation>
    <scope>NUCLEOTIDE SEQUENCE [LARGE SCALE GENOMIC DNA]</scope>
    <source>
        <strain evidence="2 3">NJM0002</strain>
    </source>
</reference>
<evidence type="ECO:0000256" key="1">
    <source>
        <dbReference type="SAM" id="MobiDB-lite"/>
    </source>
</evidence>
<feature type="compositionally biased region" description="Basic and acidic residues" evidence="1">
    <location>
        <begin position="161"/>
        <end position="170"/>
    </location>
</feature>
<feature type="compositionally biased region" description="Basic residues" evidence="1">
    <location>
        <begin position="109"/>
        <end position="119"/>
    </location>
</feature>
<keyword evidence="3" id="KW-1185">Reference proteome</keyword>
<protein>
    <submittedName>
        <fullName evidence="2">Uncharacterized protein</fullName>
    </submittedName>
</protein>
<dbReference type="Proteomes" id="UP000285060">
    <property type="component" value="Unassembled WGS sequence"/>
</dbReference>
<organism evidence="2 3">
    <name type="scientific">Aphanomyces invadans</name>
    <dbReference type="NCBI Taxonomy" id="157072"/>
    <lineage>
        <taxon>Eukaryota</taxon>
        <taxon>Sar</taxon>
        <taxon>Stramenopiles</taxon>
        <taxon>Oomycota</taxon>
        <taxon>Saprolegniomycetes</taxon>
        <taxon>Saprolegniales</taxon>
        <taxon>Verrucalvaceae</taxon>
        <taxon>Aphanomyces</taxon>
    </lineage>
</organism>
<proteinExistence type="predicted"/>
<evidence type="ECO:0000313" key="2">
    <source>
        <dbReference type="EMBL" id="RHY25207.1"/>
    </source>
</evidence>
<sequence>MDEILAKPLNNAIPDAENVLSTLTWDLDEKDVSMRVVRFLGGARRLLKENALLGDLEGNSRRKKIIYILISKVKPGVLRESLRQKVERILDENPTDTKRICPDDGGPKLSRREHKRLRRHDHDGGKSGDKGGGDAGGKNPPPAGGKPSASDKSPWKGNTGNDRRDYREVVAVDAVMVDEAEEEADHTTEDNTTRSPSTKTLATTKDADETLRKQKSKARSLGVRFDPADYNPPSMRPGDDGYLTPVEYSGMCEEERAAEKRRILRKAKVNQVLNYPTGEKRLNLNGVLDVPYCADTGATLNIIPQRMAMELKYLQPDLVVESVPADRSRAEGPDGQELEHIGHIALRLTICTAAGPVRVPHAVACYITTNGTEFLVSDDTLKSIGIDVNRLLEQIAERQQLDEGDDLVGKDAPKFELDVMIAPMSLKSSCAKRMSGERSFEPVTRQQKSTRWRLP</sequence>
<dbReference type="VEuPathDB" id="FungiDB:H310_09625"/>
<accession>A0A3R6ZK65</accession>
<feature type="compositionally biased region" description="Basic and acidic residues" evidence="1">
    <location>
        <begin position="95"/>
        <end position="106"/>
    </location>
</feature>
<dbReference type="VEuPathDB" id="FungiDB:H310_13011"/>
<feature type="region of interest" description="Disordered" evidence="1">
    <location>
        <begin position="433"/>
        <end position="455"/>
    </location>
</feature>
<gene>
    <name evidence="2" type="ORF">DYB32_008469</name>
</gene>
<name>A0A3R6ZK65_9STRA</name>
<evidence type="ECO:0000313" key="3">
    <source>
        <dbReference type="Proteomes" id="UP000285060"/>
    </source>
</evidence>
<feature type="region of interest" description="Disordered" evidence="1">
    <location>
        <begin position="95"/>
        <end position="219"/>
    </location>
</feature>
<feature type="compositionally biased region" description="Polar residues" evidence="1">
    <location>
        <begin position="194"/>
        <end position="203"/>
    </location>
</feature>
<dbReference type="AlphaFoldDB" id="A0A3R6ZK65"/>
<comment type="caution">
    <text evidence="2">The sequence shown here is derived from an EMBL/GenBank/DDBJ whole genome shotgun (WGS) entry which is preliminary data.</text>
</comment>
<feature type="compositionally biased region" description="Basic and acidic residues" evidence="1">
    <location>
        <begin position="120"/>
        <end position="132"/>
    </location>
</feature>
<dbReference type="EMBL" id="QUSY01001364">
    <property type="protein sequence ID" value="RHY25207.1"/>
    <property type="molecule type" value="Genomic_DNA"/>
</dbReference>